<evidence type="ECO:0000313" key="3">
    <source>
        <dbReference type="EMBL" id="KAF5619826.1"/>
    </source>
</evidence>
<keyword evidence="4" id="KW-1185">Reference proteome</keyword>
<sequence>MVFTSGVFYQPPWACFRMRWDGCLDTLTSWALTRRAVLWMIVINGVIWHTTQTALLFTIGPSVDGSDPTGIFIAIEKTQMTFFCAQEFMISGLYLWGTIDILKTSLGNKQKTMWYLLIINLLIVAMDIALLIIMYKDHYTIEQGVKLVIYSVKLKLEFAVLGKLVDVAQSRGGSSISETHPARSIAREHGRSDNLPEIVHLENTVARRMADDEESMRHLYDDAIKQIYKG</sequence>
<comment type="caution">
    <text evidence="3">The sequence shown here is derived from an EMBL/GenBank/DDBJ whole genome shotgun (WGS) entry which is preliminary data.</text>
</comment>
<evidence type="ECO:0000256" key="1">
    <source>
        <dbReference type="SAM" id="Phobius"/>
    </source>
</evidence>
<gene>
    <name evidence="3" type="ORF">FTJAE_11788</name>
</gene>
<dbReference type="GeneID" id="59297037"/>
<protein>
    <recommendedName>
        <fullName evidence="2">DUF7703 domain-containing protein</fullName>
    </recommendedName>
</protein>
<dbReference type="Pfam" id="PF24802">
    <property type="entry name" value="DUF7703"/>
    <property type="match status" value="1"/>
</dbReference>
<name>A0A8H5QPK5_9HYPO</name>
<evidence type="ECO:0000313" key="4">
    <source>
        <dbReference type="Proteomes" id="UP000530670"/>
    </source>
</evidence>
<dbReference type="InterPro" id="IPR056120">
    <property type="entry name" value="DUF7703"/>
</dbReference>
<dbReference type="PANTHER" id="PTHR37013">
    <property type="entry name" value="INTEGRAL MEMBRANE PROTEIN (AFU_ORTHOLOGUE AFUA_1G05950)-RELATED"/>
    <property type="match status" value="1"/>
</dbReference>
<dbReference type="OrthoDB" id="405906at2759"/>
<organism evidence="3 4">
    <name type="scientific">Fusarium tjaetaba</name>
    <dbReference type="NCBI Taxonomy" id="1567544"/>
    <lineage>
        <taxon>Eukaryota</taxon>
        <taxon>Fungi</taxon>
        <taxon>Dikarya</taxon>
        <taxon>Ascomycota</taxon>
        <taxon>Pezizomycotina</taxon>
        <taxon>Sordariomycetes</taxon>
        <taxon>Hypocreomycetidae</taxon>
        <taxon>Hypocreales</taxon>
        <taxon>Nectriaceae</taxon>
        <taxon>Fusarium</taxon>
        <taxon>Fusarium fujikuroi species complex</taxon>
    </lineage>
</organism>
<feature type="domain" description="DUF7703" evidence="2">
    <location>
        <begin position="35"/>
        <end position="168"/>
    </location>
</feature>
<accession>A0A8H5QPK5</accession>
<dbReference type="EMBL" id="JAAQRI010000301">
    <property type="protein sequence ID" value="KAF5619826.1"/>
    <property type="molecule type" value="Genomic_DNA"/>
</dbReference>
<dbReference type="AlphaFoldDB" id="A0A8H5QPK5"/>
<keyword evidence="1" id="KW-0812">Transmembrane</keyword>
<keyword evidence="1" id="KW-0472">Membrane</keyword>
<dbReference type="PANTHER" id="PTHR37013:SF3">
    <property type="entry name" value="INTEGRAL MEMBRANE PROTEIN (AFU_ORTHOLOGUE AFUA_1G05950)"/>
    <property type="match status" value="1"/>
</dbReference>
<keyword evidence="1" id="KW-1133">Transmembrane helix</keyword>
<dbReference type="RefSeq" id="XP_037201134.1">
    <property type="nucleotide sequence ID" value="XM_037344767.1"/>
</dbReference>
<proteinExistence type="predicted"/>
<dbReference type="Proteomes" id="UP000530670">
    <property type="component" value="Unassembled WGS sequence"/>
</dbReference>
<feature type="transmembrane region" description="Helical" evidence="1">
    <location>
        <begin position="37"/>
        <end position="60"/>
    </location>
</feature>
<evidence type="ECO:0000259" key="2">
    <source>
        <dbReference type="Pfam" id="PF24802"/>
    </source>
</evidence>
<feature type="transmembrane region" description="Helical" evidence="1">
    <location>
        <begin position="114"/>
        <end position="135"/>
    </location>
</feature>
<reference evidence="3 4" key="1">
    <citation type="submission" date="2020-05" db="EMBL/GenBank/DDBJ databases">
        <title>Identification and distribution of gene clusters putatively required for synthesis of sphingolipid metabolism inhibitors in phylogenetically diverse species of the filamentous fungus Fusarium.</title>
        <authorList>
            <person name="Kim H.-S."/>
            <person name="Busman M."/>
            <person name="Brown D.W."/>
            <person name="Divon H."/>
            <person name="Uhlig S."/>
            <person name="Proctor R.H."/>
        </authorList>
    </citation>
    <scope>NUCLEOTIDE SEQUENCE [LARGE SCALE GENOMIC DNA]</scope>
    <source>
        <strain evidence="3 4">NRRL 66243</strain>
    </source>
</reference>